<dbReference type="AlphaFoldDB" id="A0A644ZLF3"/>
<organism evidence="2">
    <name type="scientific">bioreactor metagenome</name>
    <dbReference type="NCBI Taxonomy" id="1076179"/>
    <lineage>
        <taxon>unclassified sequences</taxon>
        <taxon>metagenomes</taxon>
        <taxon>ecological metagenomes</taxon>
    </lineage>
</organism>
<proteinExistence type="predicted"/>
<dbReference type="Pfam" id="PF03724">
    <property type="entry name" value="META"/>
    <property type="match status" value="1"/>
</dbReference>
<feature type="domain" description="DUF306" evidence="1">
    <location>
        <begin position="58"/>
        <end position="177"/>
    </location>
</feature>
<dbReference type="Gene3D" id="2.40.128.270">
    <property type="match status" value="1"/>
</dbReference>
<evidence type="ECO:0000259" key="1">
    <source>
        <dbReference type="Pfam" id="PF03724"/>
    </source>
</evidence>
<protein>
    <recommendedName>
        <fullName evidence="1">DUF306 domain-containing protein</fullName>
    </recommendedName>
</protein>
<gene>
    <name evidence="2" type="ORF">SDC9_85213</name>
</gene>
<dbReference type="InterPro" id="IPR005184">
    <property type="entry name" value="DUF306_Meta_HslJ"/>
</dbReference>
<accession>A0A644ZLF3</accession>
<sequence length="196" mass="21214">MQRSGKYVVQAQITLYNELIFFSPGTHPVMNDPAFQRVDVVLEPYVRSKATARAAVAFEHTHWQLLGVGEDVTTGVAPPAEGAAPAFVRFQPVEAGEAASRGEFAGSGGCNRFLGSYERRGTDLRLKLGTTSIRLCLAGGGDEPAYLSALTQVRSFEQNARELTLLDQDGKALLHFRAAEAGKAAFEPYEPPNSQQ</sequence>
<comment type="caution">
    <text evidence="2">The sequence shown here is derived from an EMBL/GenBank/DDBJ whole genome shotgun (WGS) entry which is preliminary data.</text>
</comment>
<evidence type="ECO:0000313" key="2">
    <source>
        <dbReference type="EMBL" id="MPM38584.1"/>
    </source>
</evidence>
<dbReference type="InterPro" id="IPR038670">
    <property type="entry name" value="HslJ-like_sf"/>
</dbReference>
<name>A0A644ZLF3_9ZZZZ</name>
<reference evidence="2" key="1">
    <citation type="submission" date="2019-08" db="EMBL/GenBank/DDBJ databases">
        <authorList>
            <person name="Kucharzyk K."/>
            <person name="Murdoch R.W."/>
            <person name="Higgins S."/>
            <person name="Loffler F."/>
        </authorList>
    </citation>
    <scope>NUCLEOTIDE SEQUENCE</scope>
</reference>
<dbReference type="EMBL" id="VSSQ01008334">
    <property type="protein sequence ID" value="MPM38584.1"/>
    <property type="molecule type" value="Genomic_DNA"/>
</dbReference>